<reference evidence="10" key="1">
    <citation type="journal article" date="2014" name="Int. J. Syst. Evol. Microbiol.">
        <title>Complete genome sequence of Corynebacterium casei LMG S-19264T (=DSM 44701T), isolated from a smear-ripened cheese.</title>
        <authorList>
            <consortium name="US DOE Joint Genome Institute (JGI-PGF)"/>
            <person name="Walter F."/>
            <person name="Albersmeier A."/>
            <person name="Kalinowski J."/>
            <person name="Ruckert C."/>
        </authorList>
    </citation>
    <scope>NUCLEOTIDE SEQUENCE</scope>
    <source>
        <strain evidence="10">VKM Ac-1069</strain>
    </source>
</reference>
<evidence type="ECO:0000256" key="5">
    <source>
        <dbReference type="ARBA" id="ARBA00022692"/>
    </source>
</evidence>
<keyword evidence="3" id="KW-0813">Transport</keyword>
<sequence length="217" mass="23081">MASVGLLYVGAVLFLNGAMLLGWVEAKSAAPLNLFVGLLQVVTPTYLIFTAAGDPTIVLNASGLYLFGFTYLYVACNLWGGLDGTGLGYFSLFVAICAVGYSVLNFVKAGDPVFGVIWLYWAFLWALFYALLGREAGRIGRYTGAVAAIQGWVTGAIPAFVLLNGWWGYSAGWTAIGLAVFGVVVFGLLYPRLTRPSADTTPPTERTPQDRGAAVSP</sequence>
<dbReference type="EMBL" id="BSFQ01000010">
    <property type="protein sequence ID" value="GLL11845.1"/>
    <property type="molecule type" value="Genomic_DNA"/>
</dbReference>
<name>A0A9W6NVZ7_9PSEU</name>
<keyword evidence="11" id="KW-1185">Reference proteome</keyword>
<evidence type="ECO:0000256" key="8">
    <source>
        <dbReference type="SAM" id="MobiDB-lite"/>
    </source>
</evidence>
<evidence type="ECO:0000313" key="10">
    <source>
        <dbReference type="EMBL" id="GLL11845.1"/>
    </source>
</evidence>
<dbReference type="InterPro" id="IPR003211">
    <property type="entry name" value="AmiSUreI_transpt"/>
</dbReference>
<dbReference type="Pfam" id="PF02293">
    <property type="entry name" value="AmiS_UreI"/>
    <property type="match status" value="1"/>
</dbReference>
<evidence type="ECO:0000256" key="1">
    <source>
        <dbReference type="ARBA" id="ARBA00004651"/>
    </source>
</evidence>
<dbReference type="Proteomes" id="UP001143463">
    <property type="component" value="Unassembled WGS sequence"/>
</dbReference>
<dbReference type="RefSeq" id="WP_081923598.1">
    <property type="nucleotide sequence ID" value="NZ_BAAAUZ010000010.1"/>
</dbReference>
<evidence type="ECO:0000256" key="9">
    <source>
        <dbReference type="SAM" id="Phobius"/>
    </source>
</evidence>
<feature type="transmembrane region" description="Helical" evidence="9">
    <location>
        <begin position="57"/>
        <end position="75"/>
    </location>
</feature>
<evidence type="ECO:0000256" key="3">
    <source>
        <dbReference type="ARBA" id="ARBA00022448"/>
    </source>
</evidence>
<evidence type="ECO:0000256" key="2">
    <source>
        <dbReference type="ARBA" id="ARBA00010068"/>
    </source>
</evidence>
<dbReference type="Gene3D" id="1.25.40.600">
    <property type="match status" value="1"/>
</dbReference>
<keyword evidence="5 9" id="KW-0812">Transmembrane</keyword>
<organism evidence="10 11">
    <name type="scientific">Pseudonocardia halophobica</name>
    <dbReference type="NCBI Taxonomy" id="29401"/>
    <lineage>
        <taxon>Bacteria</taxon>
        <taxon>Bacillati</taxon>
        <taxon>Actinomycetota</taxon>
        <taxon>Actinomycetes</taxon>
        <taxon>Pseudonocardiales</taxon>
        <taxon>Pseudonocardiaceae</taxon>
        <taxon>Pseudonocardia</taxon>
    </lineage>
</organism>
<comment type="similarity">
    <text evidence="2">Belongs to the AmiS/UreI family.</text>
</comment>
<protein>
    <submittedName>
        <fullName evidence="10">Transporter</fullName>
    </submittedName>
</protein>
<feature type="transmembrane region" description="Helical" evidence="9">
    <location>
        <begin position="87"/>
        <end position="107"/>
    </location>
</feature>
<evidence type="ECO:0000256" key="6">
    <source>
        <dbReference type="ARBA" id="ARBA00022989"/>
    </source>
</evidence>
<feature type="transmembrane region" description="Helical" evidence="9">
    <location>
        <begin position="31"/>
        <end position="51"/>
    </location>
</feature>
<accession>A0A9W6NVZ7</accession>
<proteinExistence type="inferred from homology"/>
<feature type="transmembrane region" description="Helical" evidence="9">
    <location>
        <begin position="173"/>
        <end position="190"/>
    </location>
</feature>
<evidence type="ECO:0000256" key="4">
    <source>
        <dbReference type="ARBA" id="ARBA00022475"/>
    </source>
</evidence>
<feature type="transmembrane region" description="Helical" evidence="9">
    <location>
        <begin position="144"/>
        <end position="167"/>
    </location>
</feature>
<keyword evidence="6 9" id="KW-1133">Transmembrane helix</keyword>
<reference evidence="10" key="2">
    <citation type="submission" date="2023-01" db="EMBL/GenBank/DDBJ databases">
        <authorList>
            <person name="Sun Q."/>
            <person name="Evtushenko L."/>
        </authorList>
    </citation>
    <scope>NUCLEOTIDE SEQUENCE</scope>
    <source>
        <strain evidence="10">VKM Ac-1069</strain>
    </source>
</reference>
<comment type="subcellular location">
    <subcellularLocation>
        <location evidence="1">Cell membrane</location>
        <topology evidence="1">Multi-pass membrane protein</topology>
    </subcellularLocation>
</comment>
<feature type="transmembrane region" description="Helical" evidence="9">
    <location>
        <begin position="113"/>
        <end position="132"/>
    </location>
</feature>
<keyword evidence="4" id="KW-1003">Cell membrane</keyword>
<feature type="transmembrane region" description="Helical" evidence="9">
    <location>
        <begin position="6"/>
        <end position="24"/>
    </location>
</feature>
<feature type="compositionally biased region" description="Polar residues" evidence="8">
    <location>
        <begin position="197"/>
        <end position="206"/>
    </location>
</feature>
<keyword evidence="7 9" id="KW-0472">Membrane</keyword>
<dbReference type="AlphaFoldDB" id="A0A9W6NVZ7"/>
<dbReference type="InterPro" id="IPR038523">
    <property type="entry name" value="AmiSUreI_transpt_sf"/>
</dbReference>
<evidence type="ECO:0000313" key="11">
    <source>
        <dbReference type="Proteomes" id="UP001143463"/>
    </source>
</evidence>
<feature type="region of interest" description="Disordered" evidence="8">
    <location>
        <begin position="197"/>
        <end position="217"/>
    </location>
</feature>
<comment type="caution">
    <text evidence="10">The sequence shown here is derived from an EMBL/GenBank/DDBJ whole genome shotgun (WGS) entry which is preliminary data.</text>
</comment>
<gene>
    <name evidence="10" type="ORF">GCM10017577_29860</name>
</gene>
<evidence type="ECO:0000256" key="7">
    <source>
        <dbReference type="ARBA" id="ARBA00023136"/>
    </source>
</evidence>
<dbReference type="GO" id="GO:0005886">
    <property type="term" value="C:plasma membrane"/>
    <property type="evidence" value="ECO:0007669"/>
    <property type="project" value="UniProtKB-SubCell"/>
</dbReference>
<dbReference type="CDD" id="cd13429">
    <property type="entry name" value="UreI_AmiS_like_2"/>
    <property type="match status" value="1"/>
</dbReference>